<organism evidence="3 4">
    <name type="scientific">Nitrospirillum amazonense</name>
    <dbReference type="NCBI Taxonomy" id="28077"/>
    <lineage>
        <taxon>Bacteria</taxon>
        <taxon>Pseudomonadati</taxon>
        <taxon>Pseudomonadota</taxon>
        <taxon>Alphaproteobacteria</taxon>
        <taxon>Rhodospirillales</taxon>
        <taxon>Azospirillaceae</taxon>
        <taxon>Nitrospirillum</taxon>
    </lineage>
</organism>
<reference evidence="3 4" key="1">
    <citation type="submission" date="2019-06" db="EMBL/GenBank/DDBJ databases">
        <title>Genomic Encyclopedia of Type Strains, Phase IV (KMG-V): Genome sequencing to study the core and pangenomes of soil and plant-associated prokaryotes.</title>
        <authorList>
            <person name="Whitman W."/>
        </authorList>
    </citation>
    <scope>NUCLEOTIDE SEQUENCE [LARGE SCALE GENOMIC DNA]</scope>
    <source>
        <strain evidence="3 4">BR 12005</strain>
    </source>
</reference>
<dbReference type="RefSeq" id="WP_145609844.1">
    <property type="nucleotide sequence ID" value="NZ_VITV01000003.1"/>
</dbReference>
<evidence type="ECO:0000256" key="1">
    <source>
        <dbReference type="SAM" id="Coils"/>
    </source>
</evidence>
<evidence type="ECO:0000256" key="2">
    <source>
        <dbReference type="SAM" id="SignalP"/>
    </source>
</evidence>
<protein>
    <submittedName>
        <fullName evidence="3">P-type conjugative transfer protein TrbJ</fullName>
    </submittedName>
</protein>
<dbReference type="InterPro" id="IPR014147">
    <property type="entry name" value="T4SS_TrbJ"/>
</dbReference>
<dbReference type="NCBIfam" id="NF010448">
    <property type="entry name" value="PRK13874.1"/>
    <property type="match status" value="1"/>
</dbReference>
<gene>
    <name evidence="3" type="ORF">FBZ87_10318</name>
</gene>
<evidence type="ECO:0000313" key="3">
    <source>
        <dbReference type="EMBL" id="TWB77206.1"/>
    </source>
</evidence>
<accession>A0A560K1T6</accession>
<feature type="chain" id="PRO_5021914026" evidence="2">
    <location>
        <begin position="27"/>
        <end position="238"/>
    </location>
</feature>
<keyword evidence="1" id="KW-0175">Coiled coil</keyword>
<evidence type="ECO:0000313" key="4">
    <source>
        <dbReference type="Proteomes" id="UP000320516"/>
    </source>
</evidence>
<name>A0A560K1T6_9PROT</name>
<dbReference type="AlphaFoldDB" id="A0A560K1T6"/>
<dbReference type="NCBIfam" id="TIGR02780">
    <property type="entry name" value="TrbJ_Ti"/>
    <property type="match status" value="1"/>
</dbReference>
<dbReference type="SUPFAM" id="SSF101082">
    <property type="entry name" value="Typo IV secretion system protein TraC"/>
    <property type="match status" value="1"/>
</dbReference>
<feature type="signal peptide" evidence="2">
    <location>
        <begin position="1"/>
        <end position="26"/>
    </location>
</feature>
<proteinExistence type="predicted"/>
<comment type="caution">
    <text evidence="3">The sequence shown here is derived from an EMBL/GenBank/DDBJ whole genome shotgun (WGS) entry which is preliminary data.</text>
</comment>
<sequence length="238" mass="25748">MKAAIRTVMLAAVAQTAALAAAPAQAQWAVFDASNYSQNVLQAARALQQINNQIQSLQNQATMLSNMARNLQHLDYSSLSQLTSALTRIDSLMAQVDGMSFNLSALEAQWPAQFPSSYATTVAPSDLVQQARGRWQDAMDAYHQTMRVQSQVVANVSDDRPLLDDLVTQSQGATGALQVSQAANQLIALSAKQQMQLQTLVAAQYRAEAEDQARKAQSEEAARVTAQRFLGSSTAYTP</sequence>
<feature type="coiled-coil region" evidence="1">
    <location>
        <begin position="33"/>
        <end position="74"/>
    </location>
</feature>
<keyword evidence="2" id="KW-0732">Signal</keyword>
<dbReference type="EMBL" id="VITV01000003">
    <property type="protein sequence ID" value="TWB77206.1"/>
    <property type="molecule type" value="Genomic_DNA"/>
</dbReference>
<dbReference type="Proteomes" id="UP000320516">
    <property type="component" value="Unassembled WGS sequence"/>
</dbReference>